<comment type="caution">
    <text evidence="1">The sequence shown here is derived from an EMBL/GenBank/DDBJ whole genome shotgun (WGS) entry which is preliminary data.</text>
</comment>
<proteinExistence type="predicted"/>
<gene>
    <name evidence="1" type="ORF">H5410_051626</name>
</gene>
<name>A0A9J5X015_SOLCO</name>
<dbReference type="OrthoDB" id="10485555at2759"/>
<organism evidence="1 2">
    <name type="scientific">Solanum commersonii</name>
    <name type="common">Commerson's wild potato</name>
    <name type="synonym">Commerson's nightshade</name>
    <dbReference type="NCBI Taxonomy" id="4109"/>
    <lineage>
        <taxon>Eukaryota</taxon>
        <taxon>Viridiplantae</taxon>
        <taxon>Streptophyta</taxon>
        <taxon>Embryophyta</taxon>
        <taxon>Tracheophyta</taxon>
        <taxon>Spermatophyta</taxon>
        <taxon>Magnoliopsida</taxon>
        <taxon>eudicotyledons</taxon>
        <taxon>Gunneridae</taxon>
        <taxon>Pentapetalae</taxon>
        <taxon>asterids</taxon>
        <taxon>lamiids</taxon>
        <taxon>Solanales</taxon>
        <taxon>Solanaceae</taxon>
        <taxon>Solanoideae</taxon>
        <taxon>Solaneae</taxon>
        <taxon>Solanum</taxon>
    </lineage>
</organism>
<evidence type="ECO:0000313" key="1">
    <source>
        <dbReference type="EMBL" id="KAG5580999.1"/>
    </source>
</evidence>
<dbReference type="AlphaFoldDB" id="A0A9J5X015"/>
<dbReference type="Proteomes" id="UP000824120">
    <property type="component" value="Chromosome 10"/>
</dbReference>
<protein>
    <submittedName>
        <fullName evidence="1">Uncharacterized protein</fullName>
    </submittedName>
</protein>
<accession>A0A9J5X015</accession>
<reference evidence="1 2" key="1">
    <citation type="submission" date="2020-09" db="EMBL/GenBank/DDBJ databases">
        <title>De no assembly of potato wild relative species, Solanum commersonii.</title>
        <authorList>
            <person name="Cho K."/>
        </authorList>
    </citation>
    <scope>NUCLEOTIDE SEQUENCE [LARGE SCALE GENOMIC DNA]</scope>
    <source>
        <strain evidence="1">LZ3.2</strain>
        <tissue evidence="1">Leaf</tissue>
    </source>
</reference>
<keyword evidence="2" id="KW-1185">Reference proteome</keyword>
<dbReference type="EMBL" id="JACXVP010000010">
    <property type="protein sequence ID" value="KAG5580999.1"/>
    <property type="molecule type" value="Genomic_DNA"/>
</dbReference>
<evidence type="ECO:0000313" key="2">
    <source>
        <dbReference type="Proteomes" id="UP000824120"/>
    </source>
</evidence>
<sequence length="77" mass="9292">MEGESWNDEKGPSILDARSRWQVFHQVRMVCYEDIWGCTRRFFEVLGEMSSFQDLFLSLEVNQEENIYSIIPNQHRY</sequence>